<dbReference type="PANTHER" id="PTHR30250">
    <property type="entry name" value="PST FAMILY PREDICTED COLANIC ACID TRANSPORTER"/>
    <property type="match status" value="1"/>
</dbReference>
<dbReference type="InterPro" id="IPR044550">
    <property type="entry name" value="WzxE"/>
</dbReference>
<organism evidence="7 8">
    <name type="scientific">Devosia neptuniae</name>
    <dbReference type="NCBI Taxonomy" id="191302"/>
    <lineage>
        <taxon>Bacteria</taxon>
        <taxon>Pseudomonadati</taxon>
        <taxon>Pseudomonadota</taxon>
        <taxon>Alphaproteobacteria</taxon>
        <taxon>Hyphomicrobiales</taxon>
        <taxon>Devosiaceae</taxon>
        <taxon>Devosia</taxon>
    </lineage>
</organism>
<keyword evidence="3 6" id="KW-0812">Transmembrane</keyword>
<dbReference type="RefSeq" id="WP_262165351.1">
    <property type="nucleotide sequence ID" value="NZ_CP104964.1"/>
</dbReference>
<feature type="transmembrane region" description="Helical" evidence="6">
    <location>
        <begin position="257"/>
        <end position="279"/>
    </location>
</feature>
<feature type="transmembrane region" description="Helical" evidence="6">
    <location>
        <begin position="85"/>
        <end position="108"/>
    </location>
</feature>
<evidence type="ECO:0000256" key="2">
    <source>
        <dbReference type="ARBA" id="ARBA00022475"/>
    </source>
</evidence>
<accession>A0ABY6C6C1</accession>
<keyword evidence="2" id="KW-1003">Cell membrane</keyword>
<keyword evidence="5 6" id="KW-0472">Membrane</keyword>
<feature type="transmembrane region" description="Helical" evidence="6">
    <location>
        <begin position="386"/>
        <end position="410"/>
    </location>
</feature>
<keyword evidence="7" id="KW-0614">Plasmid</keyword>
<feature type="transmembrane region" description="Helical" evidence="6">
    <location>
        <begin position="216"/>
        <end position="237"/>
    </location>
</feature>
<proteinExistence type="predicted"/>
<feature type="transmembrane region" description="Helical" evidence="6">
    <location>
        <begin position="184"/>
        <end position="204"/>
    </location>
</feature>
<dbReference type="Proteomes" id="UP001061862">
    <property type="component" value="Plasmid p_unnamed1"/>
</dbReference>
<gene>
    <name evidence="7" type="ORF">N8A98_01940</name>
</gene>
<protein>
    <submittedName>
        <fullName evidence="7">O-antigen translocase</fullName>
    </submittedName>
</protein>
<reference evidence="7 8" key="1">
    <citation type="submission" date="2022-09" db="EMBL/GenBank/DDBJ databases">
        <title>Interaction between co-microsymbionts with complementary sets of symbiotic genes in legume-rhizobium systems.</title>
        <authorList>
            <person name="Safronova V."/>
            <person name="Sazanova A."/>
            <person name="Afonin A."/>
            <person name="Chirak E."/>
        </authorList>
    </citation>
    <scope>NUCLEOTIDE SEQUENCE [LARGE SCALE GENOMIC DNA]</scope>
    <source>
        <strain evidence="7 8">A18/4-1</strain>
        <plasmid evidence="7 8">p_unnamed1</plasmid>
    </source>
</reference>
<dbReference type="CDD" id="cd13125">
    <property type="entry name" value="MATE_like_10"/>
    <property type="match status" value="1"/>
</dbReference>
<name>A0ABY6C6C1_9HYPH</name>
<dbReference type="PANTHER" id="PTHR30250:SF30">
    <property type="entry name" value="LIPID III FLIPPASE"/>
    <property type="match status" value="1"/>
</dbReference>
<evidence type="ECO:0000313" key="8">
    <source>
        <dbReference type="Proteomes" id="UP001061862"/>
    </source>
</evidence>
<feature type="transmembrane region" description="Helical" evidence="6">
    <location>
        <begin position="332"/>
        <end position="352"/>
    </location>
</feature>
<dbReference type="EMBL" id="CP104964">
    <property type="protein sequence ID" value="UXN67845.1"/>
    <property type="molecule type" value="Genomic_DNA"/>
</dbReference>
<evidence type="ECO:0000256" key="5">
    <source>
        <dbReference type="ARBA" id="ARBA00023136"/>
    </source>
</evidence>
<evidence type="ECO:0000313" key="7">
    <source>
        <dbReference type="EMBL" id="UXN67845.1"/>
    </source>
</evidence>
<keyword evidence="4 6" id="KW-1133">Transmembrane helix</keyword>
<comment type="subcellular location">
    <subcellularLocation>
        <location evidence="1">Cell membrane</location>
        <topology evidence="1">Multi-pass membrane protein</topology>
    </subcellularLocation>
</comment>
<feature type="transmembrane region" description="Helical" evidence="6">
    <location>
        <begin position="114"/>
        <end position="135"/>
    </location>
</feature>
<feature type="transmembrane region" description="Helical" evidence="6">
    <location>
        <begin position="291"/>
        <end position="312"/>
    </location>
</feature>
<dbReference type="InterPro" id="IPR050833">
    <property type="entry name" value="Poly_Biosynth_Transport"/>
</dbReference>
<feature type="transmembrane region" description="Helical" evidence="6">
    <location>
        <begin position="156"/>
        <end position="178"/>
    </location>
</feature>
<evidence type="ECO:0000256" key="4">
    <source>
        <dbReference type="ARBA" id="ARBA00022989"/>
    </source>
</evidence>
<evidence type="ECO:0000256" key="1">
    <source>
        <dbReference type="ARBA" id="ARBA00004651"/>
    </source>
</evidence>
<sequence length="417" mass="44675">MNLVHTSVLSAIETGVKLASGFLVLKYISVQTGPEGIAAFGQFQNFVTSATAMCAGAFTTGLVRYVSEAHEAGTSRVHVERAVGFALPVLVVFALALLIGPGLLSNAIFGSDAFAWAFVCLAIALPFIVLFQIILALFNGAGQIRELIISKSASSLLLLAISLVLVSAFGVSGGLASITLAPASAMLVALAMVGRVPGIDWSWFKPRLDLAAIRQFLPFWTMSMTTIISTPVVLILVRTAIGDQLGWTSAGYWEASWRLAELYLIVVTTALTVYYVPQLSRIAPGPQERQLVLRTLSFAIATSSVLALGIYLMRDIVVPLVFSHEFLPVSDILGPQLAGSVVRIGGWVVAYHMIVRGKVVAMVGSELFFGFTLYAATIYFTGRFGLIGASYAFLGNALAYAVFSTFYYVIHIVRPGR</sequence>
<geneLocation type="plasmid" evidence="7 8">
    <name>p_unnamed1</name>
</geneLocation>
<feature type="transmembrane region" description="Helical" evidence="6">
    <location>
        <begin position="359"/>
        <end position="380"/>
    </location>
</feature>
<evidence type="ECO:0000256" key="6">
    <source>
        <dbReference type="SAM" id="Phobius"/>
    </source>
</evidence>
<evidence type="ECO:0000256" key="3">
    <source>
        <dbReference type="ARBA" id="ARBA00022692"/>
    </source>
</evidence>
<keyword evidence="8" id="KW-1185">Reference proteome</keyword>